<gene>
    <name evidence="5" type="ORF">BDV26DRAFT_285756</name>
</gene>
<comment type="similarity">
    <text evidence="1">Belongs to the NADH:flavin oxidoreductase/NADH oxidase family.</text>
</comment>
<dbReference type="GO" id="GO:0016491">
    <property type="term" value="F:oxidoreductase activity"/>
    <property type="evidence" value="ECO:0007669"/>
    <property type="project" value="UniProtKB-KW"/>
</dbReference>
<keyword evidence="6" id="KW-1185">Reference proteome</keyword>
<dbReference type="PANTHER" id="PTHR43656:SF5">
    <property type="entry name" value="NADH:FLAVIN OXIDOREDUCTASE_NADH OXIDASE N-TERMINAL DOMAIN-CONTAINING PROTEIN"/>
    <property type="match status" value="1"/>
</dbReference>
<dbReference type="InterPro" id="IPR013785">
    <property type="entry name" value="Aldolase_TIM"/>
</dbReference>
<evidence type="ECO:0000256" key="4">
    <source>
        <dbReference type="ARBA" id="ARBA00023002"/>
    </source>
</evidence>
<organism evidence="5 6">
    <name type="scientific">Aspergillus bertholletiae</name>
    <dbReference type="NCBI Taxonomy" id="1226010"/>
    <lineage>
        <taxon>Eukaryota</taxon>
        <taxon>Fungi</taxon>
        <taxon>Dikarya</taxon>
        <taxon>Ascomycota</taxon>
        <taxon>Pezizomycotina</taxon>
        <taxon>Eurotiomycetes</taxon>
        <taxon>Eurotiomycetidae</taxon>
        <taxon>Eurotiales</taxon>
        <taxon>Aspergillaceae</taxon>
        <taxon>Aspergillus</taxon>
        <taxon>Aspergillus subgen. Circumdati</taxon>
    </lineage>
</organism>
<reference evidence="5 6" key="1">
    <citation type="submission" date="2019-04" db="EMBL/GenBank/DDBJ databases">
        <title>Friends and foes A comparative genomics studyof 23 Aspergillus species from section Flavi.</title>
        <authorList>
            <consortium name="DOE Joint Genome Institute"/>
            <person name="Kjaerbolling I."/>
            <person name="Vesth T."/>
            <person name="Frisvad J.C."/>
            <person name="Nybo J.L."/>
            <person name="Theobald S."/>
            <person name="Kildgaard S."/>
            <person name="Isbrandt T."/>
            <person name="Kuo A."/>
            <person name="Sato A."/>
            <person name="Lyhne E.K."/>
            <person name="Kogle M.E."/>
            <person name="Wiebenga A."/>
            <person name="Kun R.S."/>
            <person name="Lubbers R.J."/>
            <person name="Makela M.R."/>
            <person name="Barry K."/>
            <person name="Chovatia M."/>
            <person name="Clum A."/>
            <person name="Daum C."/>
            <person name="Haridas S."/>
            <person name="He G."/>
            <person name="LaButti K."/>
            <person name="Lipzen A."/>
            <person name="Mondo S."/>
            <person name="Riley R."/>
            <person name="Salamov A."/>
            <person name="Simmons B.A."/>
            <person name="Magnuson J.K."/>
            <person name="Henrissat B."/>
            <person name="Mortensen U.H."/>
            <person name="Larsen T.O."/>
            <person name="Devries R.P."/>
            <person name="Grigoriev I.V."/>
            <person name="Machida M."/>
            <person name="Baker S.E."/>
            <person name="Andersen M.R."/>
        </authorList>
    </citation>
    <scope>NUCLEOTIDE SEQUENCE [LARGE SCALE GENOMIC DNA]</scope>
    <source>
        <strain evidence="5 6">IBT 29228</strain>
    </source>
</reference>
<evidence type="ECO:0000256" key="3">
    <source>
        <dbReference type="ARBA" id="ARBA00022643"/>
    </source>
</evidence>
<evidence type="ECO:0000313" key="6">
    <source>
        <dbReference type="Proteomes" id="UP000326198"/>
    </source>
</evidence>
<dbReference type="Gene3D" id="3.20.20.70">
    <property type="entry name" value="Aldolase class I"/>
    <property type="match status" value="2"/>
</dbReference>
<evidence type="ECO:0000256" key="1">
    <source>
        <dbReference type="ARBA" id="ARBA00005979"/>
    </source>
</evidence>
<sequence length="348" mass="38484">MSSSTDLEHASPDRLGCKLSFAFSGKSVKNRFLKSSTSECMASFSETDIDRCGIPFAELVNLYRHWGKGSIGHIITGNIMINCAHLVCTACGLRFDRFSGIALEAKRHGSLVIAQLCHPGRQTPLHLQAFPISTGDVGIRGGDFGTDFGKPRPATKISTVLLRNSLMPRHSYGGNMKNRMGLISEFRESISERVAKDFIVGIKINAVEFQESTFGSEEADQLSIELEQRCFDFVELSDGTYEDWTMHHRHIASHAKLYSKRMRQTRIYVTGGLRSIRGMVRALDGVDGIGLARPLCQESHLCSYLLSGRVTSASAIKINMDDFHLTSVAALIQMSKACSLLIWVLSKM</sequence>
<dbReference type="AlphaFoldDB" id="A0A5N7ATQ0"/>
<dbReference type="InterPro" id="IPR051799">
    <property type="entry name" value="NADH_flavin_oxidoreductase"/>
</dbReference>
<keyword evidence="3" id="KW-0288">FMN</keyword>
<dbReference type="PANTHER" id="PTHR43656">
    <property type="entry name" value="BINDING OXIDOREDUCTASE, PUTATIVE (AFU_ORTHOLOGUE AFUA_2G08260)-RELATED"/>
    <property type="match status" value="1"/>
</dbReference>
<keyword evidence="2" id="KW-0285">Flavoprotein</keyword>
<name>A0A5N7ATQ0_9EURO</name>
<evidence type="ECO:0008006" key="7">
    <source>
        <dbReference type="Google" id="ProtNLM"/>
    </source>
</evidence>
<keyword evidence="4" id="KW-0560">Oxidoreductase</keyword>
<dbReference type="EMBL" id="ML736347">
    <property type="protein sequence ID" value="KAE8372666.1"/>
    <property type="molecule type" value="Genomic_DNA"/>
</dbReference>
<proteinExistence type="inferred from homology"/>
<evidence type="ECO:0000256" key="2">
    <source>
        <dbReference type="ARBA" id="ARBA00022630"/>
    </source>
</evidence>
<dbReference type="Proteomes" id="UP000326198">
    <property type="component" value="Unassembled WGS sequence"/>
</dbReference>
<accession>A0A5N7ATQ0</accession>
<protein>
    <recommendedName>
        <fullName evidence="7">NADH:flavin oxidoreductase/NADH oxidase N-terminal domain-containing protein</fullName>
    </recommendedName>
</protein>
<dbReference type="OrthoDB" id="1663137at2759"/>
<dbReference type="SUPFAM" id="SSF51395">
    <property type="entry name" value="FMN-linked oxidoreductases"/>
    <property type="match status" value="1"/>
</dbReference>
<evidence type="ECO:0000313" key="5">
    <source>
        <dbReference type="EMBL" id="KAE8372666.1"/>
    </source>
</evidence>